<organism evidence="2 3">
    <name type="scientific">Hydrogenothermus marinus</name>
    <dbReference type="NCBI Taxonomy" id="133270"/>
    <lineage>
        <taxon>Bacteria</taxon>
        <taxon>Pseudomonadati</taxon>
        <taxon>Aquificota</taxon>
        <taxon>Aquificia</taxon>
        <taxon>Aquificales</taxon>
        <taxon>Hydrogenothermaceae</taxon>
        <taxon>Hydrogenothermus</taxon>
    </lineage>
</organism>
<sequence length="530" mass="59813">MKKLLSILLVFAISLFLVSCEGKGKIVIEKPKGAKVYINGKYVGDVPLEIELREGKYDITVEKEPFVEETKKNVQVYFDKTIVLSFNPTPKGKLITDTKPQGAEVWDNKEFLGKTPLDINLDPGLHHLYFYKGNLSAERKVEIIFKKTTKLFVNLEKALVHLDANPEDAKILIDGKPVNKIPTSLYLDEGVHKVLVEKGPYKDEFELKVKKGDEVKVSYELKPVQLPPVEAYGPVKFTHSKKYLVSMGKAGIYFWDINKFKPQISLYDPEDVRNFDKFINFEISENDEFVAGIKPIRRLAYALKEKGKFDKIIVWDLKTTAVKFSKLYNTISKFVFFDKDNNALFLIEKNGNIQKIDLKTGNISKIAKLGSSPTSSADLGEKILIGDLEGNIYEFNKNSNNLNKMKKVNGKISDIEISNDNNLVAIAYNKVSILDLNSLKAIKTFNIENPKAVALSPDKSLIAISIGKSVKVLDTNTGKLKYEIKDLPAEIISLKFRDNQVLITASSIETPYVGIWKNGHLLKKWVQAIE</sequence>
<accession>A0A3M0BIU7</accession>
<gene>
    <name evidence="2" type="ORF">CLV39_0730</name>
</gene>
<proteinExistence type="predicted"/>
<dbReference type="Proteomes" id="UP000280842">
    <property type="component" value="Unassembled WGS sequence"/>
</dbReference>
<evidence type="ECO:0000313" key="2">
    <source>
        <dbReference type="EMBL" id="RMA97077.1"/>
    </source>
</evidence>
<dbReference type="RefSeq" id="WP_121922869.1">
    <property type="nucleotide sequence ID" value="NZ_REFO01000011.1"/>
</dbReference>
<dbReference type="InterPro" id="IPR013229">
    <property type="entry name" value="PEGA"/>
</dbReference>
<dbReference type="AlphaFoldDB" id="A0A3M0BIU7"/>
<dbReference type="PANTHER" id="PTHR36194:SF1">
    <property type="entry name" value="S-LAYER-LIKE PROTEIN"/>
    <property type="match status" value="1"/>
</dbReference>
<dbReference type="InterPro" id="IPR011044">
    <property type="entry name" value="Quino_amine_DH_bsu"/>
</dbReference>
<evidence type="ECO:0000259" key="1">
    <source>
        <dbReference type="Pfam" id="PF08308"/>
    </source>
</evidence>
<name>A0A3M0BIU7_9AQUI</name>
<dbReference type="EMBL" id="REFO01000011">
    <property type="protein sequence ID" value="RMA97077.1"/>
    <property type="molecule type" value="Genomic_DNA"/>
</dbReference>
<dbReference type="OrthoDB" id="8793at2"/>
<feature type="domain" description="PEGA" evidence="1">
    <location>
        <begin position="30"/>
        <end position="85"/>
    </location>
</feature>
<evidence type="ECO:0000313" key="3">
    <source>
        <dbReference type="Proteomes" id="UP000280842"/>
    </source>
</evidence>
<dbReference type="SUPFAM" id="SSF50969">
    <property type="entry name" value="YVTN repeat-like/Quinoprotein amine dehydrogenase"/>
    <property type="match status" value="1"/>
</dbReference>
<comment type="caution">
    <text evidence="2">The sequence shown here is derived from an EMBL/GenBank/DDBJ whole genome shotgun (WGS) entry which is preliminary data.</text>
</comment>
<keyword evidence="3" id="KW-1185">Reference proteome</keyword>
<reference evidence="2 3" key="1">
    <citation type="submission" date="2018-10" db="EMBL/GenBank/DDBJ databases">
        <title>Genomic Encyclopedia of Archaeal and Bacterial Type Strains, Phase II (KMG-II): from individual species to whole genera.</title>
        <authorList>
            <person name="Goeker M."/>
        </authorList>
    </citation>
    <scope>NUCLEOTIDE SEQUENCE [LARGE SCALE GENOMIC DNA]</scope>
    <source>
        <strain evidence="2 3">VM1</strain>
    </source>
</reference>
<dbReference type="PANTHER" id="PTHR36194">
    <property type="entry name" value="S-LAYER-LIKE PROTEIN"/>
    <property type="match status" value="1"/>
</dbReference>
<dbReference type="InterPro" id="IPR015943">
    <property type="entry name" value="WD40/YVTN_repeat-like_dom_sf"/>
</dbReference>
<feature type="domain" description="PEGA" evidence="1">
    <location>
        <begin position="93"/>
        <end position="158"/>
    </location>
</feature>
<feature type="domain" description="PEGA" evidence="1">
    <location>
        <begin position="161"/>
        <end position="224"/>
    </location>
</feature>
<dbReference type="Gene3D" id="2.130.10.10">
    <property type="entry name" value="YVTN repeat-like/Quinoprotein amine dehydrogenase"/>
    <property type="match status" value="1"/>
</dbReference>
<dbReference type="PROSITE" id="PS51257">
    <property type="entry name" value="PROKAR_LIPOPROTEIN"/>
    <property type="match status" value="1"/>
</dbReference>
<dbReference type="Pfam" id="PF08308">
    <property type="entry name" value="PEGA"/>
    <property type="match status" value="3"/>
</dbReference>
<protein>
    <submittedName>
        <fullName evidence="2">PEGA domain-containing protein</fullName>
    </submittedName>
</protein>